<evidence type="ECO:0000313" key="3">
    <source>
        <dbReference type="Proteomes" id="UP001189429"/>
    </source>
</evidence>
<keyword evidence="3" id="KW-1185">Reference proteome</keyword>
<reference evidence="2" key="1">
    <citation type="submission" date="2023-10" db="EMBL/GenBank/DDBJ databases">
        <authorList>
            <person name="Chen Y."/>
            <person name="Shah S."/>
            <person name="Dougan E. K."/>
            <person name="Thang M."/>
            <person name="Chan C."/>
        </authorList>
    </citation>
    <scope>NUCLEOTIDE SEQUENCE [LARGE SCALE GENOMIC DNA]</scope>
</reference>
<feature type="compositionally biased region" description="Low complexity" evidence="1">
    <location>
        <begin position="160"/>
        <end position="177"/>
    </location>
</feature>
<evidence type="ECO:0000256" key="1">
    <source>
        <dbReference type="SAM" id="MobiDB-lite"/>
    </source>
</evidence>
<feature type="region of interest" description="Disordered" evidence="1">
    <location>
        <begin position="1"/>
        <end position="21"/>
    </location>
</feature>
<name>A0ABN9RWR9_9DINO</name>
<dbReference type="EMBL" id="CAUYUJ010008313">
    <property type="protein sequence ID" value="CAK0823543.1"/>
    <property type="molecule type" value="Genomic_DNA"/>
</dbReference>
<dbReference type="Proteomes" id="UP001189429">
    <property type="component" value="Unassembled WGS sequence"/>
</dbReference>
<organism evidence="2 3">
    <name type="scientific">Prorocentrum cordatum</name>
    <dbReference type="NCBI Taxonomy" id="2364126"/>
    <lineage>
        <taxon>Eukaryota</taxon>
        <taxon>Sar</taxon>
        <taxon>Alveolata</taxon>
        <taxon>Dinophyceae</taxon>
        <taxon>Prorocentrales</taxon>
        <taxon>Prorocentraceae</taxon>
        <taxon>Prorocentrum</taxon>
    </lineage>
</organism>
<accession>A0ABN9RWR9</accession>
<protein>
    <submittedName>
        <fullName evidence="2">Uncharacterized protein</fullName>
    </submittedName>
</protein>
<comment type="caution">
    <text evidence="2">The sequence shown here is derived from an EMBL/GenBank/DDBJ whole genome shotgun (WGS) entry which is preliminary data.</text>
</comment>
<feature type="compositionally biased region" description="Pro residues" evidence="1">
    <location>
        <begin position="138"/>
        <end position="151"/>
    </location>
</feature>
<gene>
    <name evidence="2" type="ORF">PCOR1329_LOCUS24213</name>
</gene>
<feature type="region of interest" description="Disordered" evidence="1">
    <location>
        <begin position="132"/>
        <end position="241"/>
    </location>
</feature>
<proteinExistence type="predicted"/>
<sequence length="407" mass="42767">MRFPPAGPEHGTRRARFASSASRRRMAGGREWCTQAVPPSDQHISQTVRALRVLCPCFGESGPGRWPRGLWRLPSWLPSRWPLGPHRSLAAASSPAAVPLSRGRAAPLLVAVCFPPLLLHRPCRCSTSCSHPYAAGPRRPPGTPPRPPGGGPPASDEEAPSPSARGGSSSGAAAGRGDAQSETQPRKRARFAWMDSGDEDGGGGASSSESSGSRGRRSRGGGGRGSPERAAPAGRLEPPVPAARVATLPEMLRLVAETPRGKMLRLSLAELADLLEAAARVHYYDASVFGDLTSAVKVHLRGRGACRPQHVGAVVAALAELNAYDRELFDLAAGALERVGADLERSVRQTILRAFKKAQHQGDSAILAFLAQQEGLARYAAACQDVSASWQKAGTISGAAMPLGIGR</sequence>
<evidence type="ECO:0000313" key="2">
    <source>
        <dbReference type="EMBL" id="CAK0823543.1"/>
    </source>
</evidence>